<dbReference type="InterPro" id="IPR018170">
    <property type="entry name" value="Aldo/ket_reductase_CS"/>
</dbReference>
<evidence type="ECO:0000256" key="2">
    <source>
        <dbReference type="ARBA" id="ARBA00022857"/>
    </source>
</evidence>
<dbReference type="PROSITE" id="PS00798">
    <property type="entry name" value="ALDOKETO_REDUCTASE_1"/>
    <property type="match status" value="1"/>
</dbReference>
<dbReference type="PANTHER" id="PTHR43827">
    <property type="entry name" value="2,5-DIKETO-D-GLUCONIC ACID REDUCTASE"/>
    <property type="match status" value="1"/>
</dbReference>
<evidence type="ECO:0000259" key="4">
    <source>
        <dbReference type="Pfam" id="PF00248"/>
    </source>
</evidence>
<keyword evidence="6" id="KW-1185">Reference proteome</keyword>
<dbReference type="SUPFAM" id="SSF51430">
    <property type="entry name" value="NAD(P)-linked oxidoreductase"/>
    <property type="match status" value="1"/>
</dbReference>
<dbReference type="STRING" id="553466.SAMN04487950_1088"/>
<evidence type="ECO:0000313" key="5">
    <source>
        <dbReference type="EMBL" id="SFK78719.1"/>
    </source>
</evidence>
<dbReference type="InterPro" id="IPR020471">
    <property type="entry name" value="AKR"/>
</dbReference>
<dbReference type="PANTHER" id="PTHR43827:SF3">
    <property type="entry name" value="NADP-DEPENDENT OXIDOREDUCTASE DOMAIN-CONTAINING PROTEIN"/>
    <property type="match status" value="1"/>
</dbReference>
<feature type="domain" description="NADP-dependent oxidoreductase" evidence="4">
    <location>
        <begin position="8"/>
        <end position="252"/>
    </location>
</feature>
<protein>
    <submittedName>
        <fullName evidence="5">2,5-diketo-D-gluconate reductase B</fullName>
    </submittedName>
</protein>
<dbReference type="GO" id="GO:0016616">
    <property type="term" value="F:oxidoreductase activity, acting on the CH-OH group of donors, NAD or NADP as acceptor"/>
    <property type="evidence" value="ECO:0007669"/>
    <property type="project" value="UniProtKB-ARBA"/>
</dbReference>
<dbReference type="RefSeq" id="WP_089866692.1">
    <property type="nucleotide sequence ID" value="NZ_FOTC01000001.1"/>
</dbReference>
<dbReference type="InterPro" id="IPR036812">
    <property type="entry name" value="NAD(P)_OxRdtase_dom_sf"/>
</dbReference>
<dbReference type="Proteomes" id="UP000199607">
    <property type="component" value="Unassembled WGS sequence"/>
</dbReference>
<sequence>MNDSLPSVGLGTMGLDAPSGAETIATALDVGYRHLDTAQIYHNEHVVGAGIAASPVARDDLFLATKVWADSLAPDAVLTSTQASLARLGVDAVDLLYVHRPIESYDAAETLPAFDALVDAGKVHNVGVSNFTVDQLDEARESLQTPLFAHQTEYHPLFQRSQLVEHAREHDYTLVAYSPLAGGQVFDVPELQDVAAKHDTTEAAVSIAWLCGMDNVVVIPKASSEAHLRANFEAKELELDDEDVAAIEAIDEEVELYPE</sequence>
<keyword evidence="3" id="KW-0560">Oxidoreductase</keyword>
<name>A0A1I4CEK8_9EURY</name>
<dbReference type="PRINTS" id="PR00069">
    <property type="entry name" value="ALDKETRDTASE"/>
</dbReference>
<dbReference type="Pfam" id="PF00248">
    <property type="entry name" value="Aldo_ket_red"/>
    <property type="match status" value="1"/>
</dbReference>
<dbReference type="AlphaFoldDB" id="A0A1I4CEK8"/>
<evidence type="ECO:0000256" key="1">
    <source>
        <dbReference type="ARBA" id="ARBA00007905"/>
    </source>
</evidence>
<evidence type="ECO:0000313" key="6">
    <source>
        <dbReference type="Proteomes" id="UP000199607"/>
    </source>
</evidence>
<comment type="similarity">
    <text evidence="1">Belongs to the aldo/keto reductase family.</text>
</comment>
<proteinExistence type="inferred from homology"/>
<dbReference type="EMBL" id="FOTC01000001">
    <property type="protein sequence ID" value="SFK78719.1"/>
    <property type="molecule type" value="Genomic_DNA"/>
</dbReference>
<evidence type="ECO:0000256" key="3">
    <source>
        <dbReference type="ARBA" id="ARBA00023002"/>
    </source>
</evidence>
<organism evidence="5 6">
    <name type="scientific">Halogranum rubrum</name>
    <dbReference type="NCBI Taxonomy" id="553466"/>
    <lineage>
        <taxon>Archaea</taxon>
        <taxon>Methanobacteriati</taxon>
        <taxon>Methanobacteriota</taxon>
        <taxon>Stenosarchaea group</taxon>
        <taxon>Halobacteria</taxon>
        <taxon>Halobacteriales</taxon>
        <taxon>Haloferacaceae</taxon>
    </lineage>
</organism>
<dbReference type="PIRSF" id="PIRSF000097">
    <property type="entry name" value="AKR"/>
    <property type="match status" value="1"/>
</dbReference>
<reference evidence="6" key="1">
    <citation type="submission" date="2016-10" db="EMBL/GenBank/DDBJ databases">
        <authorList>
            <person name="Varghese N."/>
            <person name="Submissions S."/>
        </authorList>
    </citation>
    <scope>NUCLEOTIDE SEQUENCE [LARGE SCALE GENOMIC DNA]</scope>
    <source>
        <strain evidence="6">CGMCC 1.7738</strain>
    </source>
</reference>
<keyword evidence="2" id="KW-0521">NADP</keyword>
<gene>
    <name evidence="5" type="ORF">SAMN04487950_1088</name>
</gene>
<dbReference type="Gene3D" id="3.20.20.100">
    <property type="entry name" value="NADP-dependent oxidoreductase domain"/>
    <property type="match status" value="1"/>
</dbReference>
<dbReference type="InterPro" id="IPR023210">
    <property type="entry name" value="NADP_OxRdtase_dom"/>
</dbReference>
<accession>A0A1I4CEK8</accession>